<dbReference type="AlphaFoldDB" id="A0A250IC12"/>
<keyword evidence="2" id="KW-0732">Signal</keyword>
<gene>
    <name evidence="3" type="ORF">MEBOL_002828</name>
</gene>
<proteinExistence type="predicted"/>
<protein>
    <submittedName>
        <fullName evidence="3">Uncharacterized protein</fullName>
    </submittedName>
</protein>
<accession>A0A250IC12</accession>
<evidence type="ECO:0000313" key="3">
    <source>
        <dbReference type="EMBL" id="ATB29379.1"/>
    </source>
</evidence>
<evidence type="ECO:0000256" key="2">
    <source>
        <dbReference type="SAM" id="SignalP"/>
    </source>
</evidence>
<dbReference type="PANTHER" id="PTHR12558:SF13">
    <property type="entry name" value="CELL DIVISION CYCLE PROTEIN 27 HOMOLOG"/>
    <property type="match status" value="1"/>
</dbReference>
<keyword evidence="1" id="KW-0802">TPR repeat</keyword>
<feature type="signal peptide" evidence="2">
    <location>
        <begin position="1"/>
        <end position="23"/>
    </location>
</feature>
<feature type="chain" id="PRO_5013032753" evidence="2">
    <location>
        <begin position="24"/>
        <end position="403"/>
    </location>
</feature>
<feature type="repeat" description="TPR" evidence="1">
    <location>
        <begin position="145"/>
        <end position="178"/>
    </location>
</feature>
<dbReference type="SUPFAM" id="SSF48452">
    <property type="entry name" value="TPR-like"/>
    <property type="match status" value="1"/>
</dbReference>
<dbReference type="SMART" id="SM00028">
    <property type="entry name" value="TPR"/>
    <property type="match status" value="5"/>
</dbReference>
<reference evidence="3 4" key="1">
    <citation type="submission" date="2017-06" db="EMBL/GenBank/DDBJ databases">
        <authorList>
            <person name="Kim H.J."/>
            <person name="Triplett B.A."/>
        </authorList>
    </citation>
    <scope>NUCLEOTIDE SEQUENCE [LARGE SCALE GENOMIC DNA]</scope>
    <source>
        <strain evidence="3 4">DSM 14713</strain>
    </source>
</reference>
<dbReference type="Pfam" id="PF13181">
    <property type="entry name" value="TPR_8"/>
    <property type="match status" value="1"/>
</dbReference>
<dbReference type="Proteomes" id="UP000217289">
    <property type="component" value="Chromosome"/>
</dbReference>
<dbReference type="Gene3D" id="1.25.40.10">
    <property type="entry name" value="Tetratricopeptide repeat domain"/>
    <property type="match status" value="2"/>
</dbReference>
<sequence>MSRRHVLRGAALLVALLMGPGCATSRLSRPLTDAERDTYEARLDRAQPFLGNAQGNQELESLARELETRLEHQPQDARLHALLARTALALKREEQARAESQRALELAPDSAESHYLRAFFLGGREQAPTALAEARRATELDPGRGRYWRLLGTLHLQLHQPTEARTAFERALALEPDNAQTLFLSGMLAEDEGKDDEALASFERARTVAPDFALAHTHAGRHLQDQGQFEAALACFQKAADLVPQDWRARERLVQLNQALGHTAQRDAERAALLKLRQEGRVDQDFFIREQWREAGQTLVVVENFELTGDWARRYEFQVFAPGLERPERVISLGSYAFTNAFAREKNPSAPRLFHLDAYGADDSHETYGLFEGEPSYDDTRARVLAILHGELAPTSSTKRDAR</sequence>
<dbReference type="Pfam" id="PF13432">
    <property type="entry name" value="TPR_16"/>
    <property type="match status" value="2"/>
</dbReference>
<dbReference type="PROSITE" id="PS50005">
    <property type="entry name" value="TPR"/>
    <property type="match status" value="3"/>
</dbReference>
<evidence type="ECO:0000256" key="1">
    <source>
        <dbReference type="PROSITE-ProRule" id="PRU00339"/>
    </source>
</evidence>
<dbReference type="InterPro" id="IPR011990">
    <property type="entry name" value="TPR-like_helical_dom_sf"/>
</dbReference>
<dbReference type="InterPro" id="IPR019734">
    <property type="entry name" value="TPR_rpt"/>
</dbReference>
<name>A0A250IC12_9BACT</name>
<dbReference type="PANTHER" id="PTHR12558">
    <property type="entry name" value="CELL DIVISION CYCLE 16,23,27"/>
    <property type="match status" value="1"/>
</dbReference>
<evidence type="ECO:0000313" key="4">
    <source>
        <dbReference type="Proteomes" id="UP000217289"/>
    </source>
</evidence>
<feature type="repeat" description="TPR" evidence="1">
    <location>
        <begin position="179"/>
        <end position="212"/>
    </location>
</feature>
<keyword evidence="4" id="KW-1185">Reference proteome</keyword>
<dbReference type="RefSeq" id="WP_170115508.1">
    <property type="nucleotide sequence ID" value="NZ_CP022163.1"/>
</dbReference>
<organism evidence="3 4">
    <name type="scientific">Melittangium boletus DSM 14713</name>
    <dbReference type="NCBI Taxonomy" id="1294270"/>
    <lineage>
        <taxon>Bacteria</taxon>
        <taxon>Pseudomonadati</taxon>
        <taxon>Myxococcota</taxon>
        <taxon>Myxococcia</taxon>
        <taxon>Myxococcales</taxon>
        <taxon>Cystobacterineae</taxon>
        <taxon>Archangiaceae</taxon>
        <taxon>Melittangium</taxon>
    </lineage>
</organism>
<dbReference type="EMBL" id="CP022163">
    <property type="protein sequence ID" value="ATB29379.1"/>
    <property type="molecule type" value="Genomic_DNA"/>
</dbReference>
<dbReference type="KEGG" id="mbd:MEBOL_002828"/>
<feature type="repeat" description="TPR" evidence="1">
    <location>
        <begin position="213"/>
        <end position="246"/>
    </location>
</feature>